<accession>A0A8J4GSL0</accession>
<dbReference type="PROSITE" id="PS00138">
    <property type="entry name" value="SUBTILASE_SER"/>
    <property type="match status" value="1"/>
</dbReference>
<dbReference type="Pfam" id="PF00082">
    <property type="entry name" value="Peptidase_S8"/>
    <property type="match status" value="1"/>
</dbReference>
<keyword evidence="4 6" id="KW-0720">Serine protease</keyword>
<dbReference type="GO" id="GO:0006508">
    <property type="term" value="P:proteolysis"/>
    <property type="evidence" value="ECO:0007669"/>
    <property type="project" value="UniProtKB-KW"/>
</dbReference>
<proteinExistence type="inferred from homology"/>
<evidence type="ECO:0000313" key="11">
    <source>
        <dbReference type="Proteomes" id="UP000722791"/>
    </source>
</evidence>
<dbReference type="PROSITE" id="PS00137">
    <property type="entry name" value="SUBTILASE_HIS"/>
    <property type="match status" value="1"/>
</dbReference>
<dbReference type="SUPFAM" id="SSF49785">
    <property type="entry name" value="Galactose-binding domain-like"/>
    <property type="match status" value="1"/>
</dbReference>
<name>A0A8J4GSL0_9CHLO</name>
<comment type="similarity">
    <text evidence="1 6">Belongs to the peptidase S8 family.</text>
</comment>
<dbReference type="InterPro" id="IPR000209">
    <property type="entry name" value="Peptidase_S8/S53_dom"/>
</dbReference>
<dbReference type="Gene3D" id="3.40.50.200">
    <property type="entry name" value="Peptidase S8/S53 domain"/>
    <property type="match status" value="2"/>
</dbReference>
<gene>
    <name evidence="9" type="ORF">Vretifemale_9763</name>
    <name evidence="10" type="ORF">Vretimale_16002</name>
</gene>
<evidence type="ECO:0000256" key="1">
    <source>
        <dbReference type="ARBA" id="ARBA00011073"/>
    </source>
</evidence>
<keyword evidence="2 6" id="KW-0645">Protease</keyword>
<protein>
    <recommendedName>
        <fullName evidence="8">Peptidase S8/S53 domain-containing protein</fullName>
    </recommendedName>
</protein>
<evidence type="ECO:0000256" key="5">
    <source>
        <dbReference type="PIRSR" id="PIRSR615500-1"/>
    </source>
</evidence>
<reference evidence="10" key="1">
    <citation type="journal article" date="2021" name="Proc. Natl. Acad. Sci. U.S.A.">
        <title>Three genomes in the algal genus Volvox reveal the fate of a haploid sex-determining region after a transition to homothallism.</title>
        <authorList>
            <person name="Yamamoto K."/>
            <person name="Hamaji T."/>
            <person name="Kawai-Toyooka H."/>
            <person name="Matsuzaki R."/>
            <person name="Takahashi F."/>
            <person name="Nishimura Y."/>
            <person name="Kawachi M."/>
            <person name="Noguchi H."/>
            <person name="Minakuchi Y."/>
            <person name="Umen J.G."/>
            <person name="Toyoda A."/>
            <person name="Nozaki H."/>
        </authorList>
    </citation>
    <scope>NUCLEOTIDE SEQUENCE</scope>
    <source>
        <strain evidence="10">NIES-3785</strain>
        <strain evidence="9">NIES-3786</strain>
    </source>
</reference>
<dbReference type="EMBL" id="BNCP01000019">
    <property type="protein sequence ID" value="GIL80580.1"/>
    <property type="molecule type" value="Genomic_DNA"/>
</dbReference>
<evidence type="ECO:0000256" key="3">
    <source>
        <dbReference type="ARBA" id="ARBA00022801"/>
    </source>
</evidence>
<evidence type="ECO:0000313" key="12">
    <source>
        <dbReference type="Proteomes" id="UP000747110"/>
    </source>
</evidence>
<dbReference type="EMBL" id="BNCQ01000045">
    <property type="protein sequence ID" value="GIM12756.1"/>
    <property type="molecule type" value="Genomic_DNA"/>
</dbReference>
<dbReference type="GO" id="GO:0004252">
    <property type="term" value="F:serine-type endopeptidase activity"/>
    <property type="evidence" value="ECO:0007669"/>
    <property type="project" value="UniProtKB-UniRule"/>
</dbReference>
<evidence type="ECO:0000313" key="10">
    <source>
        <dbReference type="EMBL" id="GIM12756.1"/>
    </source>
</evidence>
<evidence type="ECO:0000256" key="7">
    <source>
        <dbReference type="SAM" id="MobiDB-lite"/>
    </source>
</evidence>
<dbReference type="Gene3D" id="2.60.120.380">
    <property type="match status" value="1"/>
</dbReference>
<dbReference type="PANTHER" id="PTHR43399:SF4">
    <property type="entry name" value="CELL WALL-ASSOCIATED PROTEASE"/>
    <property type="match status" value="1"/>
</dbReference>
<dbReference type="OrthoDB" id="549628at2759"/>
<dbReference type="InterPro" id="IPR015500">
    <property type="entry name" value="Peptidase_S8_subtilisin-rel"/>
</dbReference>
<comment type="caution">
    <text evidence="10">The sequence shown here is derived from an EMBL/GenBank/DDBJ whole genome shotgun (WGS) entry which is preliminary data.</text>
</comment>
<keyword evidence="12" id="KW-1185">Reference proteome</keyword>
<evidence type="ECO:0000313" key="9">
    <source>
        <dbReference type="EMBL" id="GIL80580.1"/>
    </source>
</evidence>
<dbReference type="PANTHER" id="PTHR43399">
    <property type="entry name" value="SUBTILISIN-RELATED"/>
    <property type="match status" value="1"/>
</dbReference>
<organism evidence="10 11">
    <name type="scientific">Volvox reticuliferus</name>
    <dbReference type="NCBI Taxonomy" id="1737510"/>
    <lineage>
        <taxon>Eukaryota</taxon>
        <taxon>Viridiplantae</taxon>
        <taxon>Chlorophyta</taxon>
        <taxon>core chlorophytes</taxon>
        <taxon>Chlorophyceae</taxon>
        <taxon>CS clade</taxon>
        <taxon>Chlamydomonadales</taxon>
        <taxon>Volvocaceae</taxon>
        <taxon>Volvox</taxon>
    </lineage>
</organism>
<evidence type="ECO:0000259" key="8">
    <source>
        <dbReference type="Pfam" id="PF00082"/>
    </source>
</evidence>
<dbReference type="Proteomes" id="UP000747110">
    <property type="component" value="Unassembled WGS sequence"/>
</dbReference>
<feature type="active site" description="Charge relay system" evidence="5 6">
    <location>
        <position position="425"/>
    </location>
</feature>
<keyword evidence="3 6" id="KW-0378">Hydrolase</keyword>
<feature type="compositionally biased region" description="Pro residues" evidence="7">
    <location>
        <begin position="1036"/>
        <end position="1064"/>
    </location>
</feature>
<feature type="region of interest" description="Disordered" evidence="7">
    <location>
        <begin position="1029"/>
        <end position="1078"/>
    </location>
</feature>
<dbReference type="PROSITE" id="PS51892">
    <property type="entry name" value="SUBTILASE"/>
    <property type="match status" value="1"/>
</dbReference>
<dbReference type="PRINTS" id="PR00723">
    <property type="entry name" value="SUBTILISIN"/>
</dbReference>
<dbReference type="SUPFAM" id="SSF52743">
    <property type="entry name" value="Subtilisin-like"/>
    <property type="match status" value="1"/>
</dbReference>
<feature type="domain" description="Peptidase S8/S53" evidence="8">
    <location>
        <begin position="344"/>
        <end position="843"/>
    </location>
</feature>
<feature type="active site" description="Charge relay system" evidence="5 6">
    <location>
        <position position="793"/>
    </location>
</feature>
<dbReference type="InterPro" id="IPR036852">
    <property type="entry name" value="Peptidase_S8/S53_dom_sf"/>
</dbReference>
<sequence>MTAWTTFLFTFPACTLVWTLLALNVNAKVVLLTNGQVELRPVSESEVAEAAAAAAAGTALISSATARLGAVPQNHAWGDVRLRRTFIVSYEDDTHGLRIVKGLQDREASVVSYIPENNVMISAKRDVAFQVAFEHGAELAECGPNLKIALELQMLIAASNTSSSSSSGSTAAQDTAQRLDSEQAVSRLLHGFQVFPASGPSSPRYGILVELQSGIAAGALKEAEQEWPRQLAAAVADTPSRGGSSRRDVHNCQPVVVAPLMEAVEDVLRLSIFLCKEDLAAGLIQLAGYPEVKFLTPLLKVQLNNGLSSILIQTGDLKEVQYTNEIEDEVSASYRPYWKAGLQGQGEVLGVGDTGLDIESCYFADPLYDGAYAARLSNENSLPKVQGLPYCRINGHRKVVQYTIMKVPSGQDQQFSGDGLDGDGHGTEVSGCLAGAMLTGDVIAAATSVDSATGAAPKARISFIDLSNETRGENATGVAGMLLPPDLAAGYLAVHQAAGAFIISNSWGWTSQPQSTYLSYSQDFDRFLWKNPGFVAIHAAGNEGNKVFRRTSMGEPALAKNVVAVGAGTRMSPVLAGNEYIMYKLSVLWRNGRTDEMMFYPGQKPGLPLLKDVIPDGGKLRLIMADPLGACKSLRRLRLSSQGALVLVNPPTQCDVFTQARRIMEAGGKGMLVLRSTLDIPPAPVNPDTNELFTMVSMAYTFPEWTAYFMSIFKNESLAEVYISKSKGVYDSDMVMVFSSIGPMPNGRIKPDIIAPGFSIVTASRSTSSATTTSPSTDSADSCRIVDSQQGTSFSSPLVAGNTAIMRQYFRSGFYPTGDPRDILRANFTPSGMLLKALIIAGAKSLEGGIAMMLGGRMGPAPDGFQGWGRMTLSGALPLPGFTDPGFRLQVADWGSFSAAGESTVLEGLNATGTGPVKVVLVYYDFPGLTLTGGALVNNLDLVVEVNPGGRRVFGNQPENATKPRPDSINPVEQVLLSAPVAGSAIRIIVNATSLPSSIFDQATTQRWAVAVVGHFAGTLRSPLNPAWAVERGMTPPRPSNPPQEPDVPPPSEPDAPLPPPRPGRPSRRRPPLPITAH</sequence>
<dbReference type="AlphaFoldDB" id="A0A8J4GSL0"/>
<dbReference type="InterPro" id="IPR051048">
    <property type="entry name" value="Peptidase_S8/S53_subtilisin"/>
</dbReference>
<dbReference type="InterPro" id="IPR022398">
    <property type="entry name" value="Peptidase_S8_His-AS"/>
</dbReference>
<dbReference type="InterPro" id="IPR023828">
    <property type="entry name" value="Peptidase_S8_Ser-AS"/>
</dbReference>
<dbReference type="InterPro" id="IPR008979">
    <property type="entry name" value="Galactose-bd-like_sf"/>
</dbReference>
<feature type="active site" description="Charge relay system" evidence="5 6">
    <location>
        <position position="353"/>
    </location>
</feature>
<evidence type="ECO:0000256" key="6">
    <source>
        <dbReference type="PROSITE-ProRule" id="PRU01240"/>
    </source>
</evidence>
<dbReference type="Proteomes" id="UP000722791">
    <property type="component" value="Unassembled WGS sequence"/>
</dbReference>
<evidence type="ECO:0000256" key="4">
    <source>
        <dbReference type="ARBA" id="ARBA00022825"/>
    </source>
</evidence>
<evidence type="ECO:0000256" key="2">
    <source>
        <dbReference type="ARBA" id="ARBA00022670"/>
    </source>
</evidence>